<dbReference type="RefSeq" id="WP_013738063.1">
    <property type="nucleotide sequence ID" value="NC_015435.1"/>
</dbReference>
<proteinExistence type="inferred from homology"/>
<evidence type="ECO:0000256" key="1">
    <source>
        <dbReference type="HAMAP-Rule" id="MF_01406"/>
    </source>
</evidence>
<dbReference type="HOGENOM" id="CLU_079268_0_0_2"/>
<dbReference type="Proteomes" id="UP000007812">
    <property type="component" value="Chromosome"/>
</dbReference>
<dbReference type="InterPro" id="IPR036866">
    <property type="entry name" value="RibonucZ/Hydroxyglut_hydro"/>
</dbReference>
<protein>
    <recommendedName>
        <fullName evidence="1">UPF0282 protein Mcup_1462</fullName>
    </recommendedName>
</protein>
<dbReference type="PIRSF" id="PIRSF004944">
    <property type="entry name" value="UCP004944_hydrls"/>
    <property type="match status" value="1"/>
</dbReference>
<dbReference type="EMBL" id="CP002656">
    <property type="protein sequence ID" value="AEB95565.1"/>
    <property type="molecule type" value="Genomic_DNA"/>
</dbReference>
<dbReference type="AlphaFoldDB" id="F4FYZ5"/>
<dbReference type="SUPFAM" id="SSF56281">
    <property type="entry name" value="Metallo-hydrolase/oxidoreductase"/>
    <property type="match status" value="1"/>
</dbReference>
<accession>F4FYZ5</accession>
<gene>
    <name evidence="2" type="ordered locus">Mcup_1462</name>
</gene>
<dbReference type="STRING" id="1006006.Mcup_1462"/>
<name>F4FYZ5_METCR</name>
<reference evidence="2 3" key="1">
    <citation type="journal article" date="2011" name="J. Bacteriol.">
        <title>Complete genome sequence of Metallosphaera cuprina, a metal sulfide-oxidizing archaeon from a hot spring.</title>
        <authorList>
            <person name="Liu L.J."/>
            <person name="You X.Y."/>
            <person name="Zheng H."/>
            <person name="Wang S."/>
            <person name="Jiang C.Y."/>
            <person name="Liu S.J."/>
        </authorList>
    </citation>
    <scope>NUCLEOTIDE SEQUENCE [LARGE SCALE GENOMIC DNA]</scope>
    <source>
        <strain evidence="2 3">Ar-4</strain>
    </source>
</reference>
<dbReference type="GeneID" id="10493651"/>
<dbReference type="HAMAP" id="MF_01406">
    <property type="entry name" value="UPF0282"/>
    <property type="match status" value="1"/>
</dbReference>
<dbReference type="InterPro" id="IPR050114">
    <property type="entry name" value="UPF0173_UPF0282_UlaG_hydrolase"/>
</dbReference>
<organism evidence="2 3">
    <name type="scientific">Metallosphaera cuprina (strain Ar-4)</name>
    <dbReference type="NCBI Taxonomy" id="1006006"/>
    <lineage>
        <taxon>Archaea</taxon>
        <taxon>Thermoproteota</taxon>
        <taxon>Thermoprotei</taxon>
        <taxon>Sulfolobales</taxon>
        <taxon>Sulfolobaceae</taxon>
        <taxon>Metallosphaera</taxon>
    </lineage>
</organism>
<dbReference type="NCBIfam" id="NF003287">
    <property type="entry name" value="PRK04286.1-1"/>
    <property type="match status" value="1"/>
</dbReference>
<dbReference type="OrthoDB" id="21331at2157"/>
<comment type="similarity">
    <text evidence="1">Belongs to the UPF0282 family.</text>
</comment>
<dbReference type="PANTHER" id="PTHR43546:SF4">
    <property type="entry name" value="UPF0282 PROTEIN MJ1629"/>
    <property type="match status" value="1"/>
</dbReference>
<dbReference type="PATRIC" id="fig|1006006.8.peg.1457"/>
<sequence length="307" mass="34346">MIIEPIAFESLGVRSQATYVETKDVRIVIDPAISLAPRRYGLPPHQVEVDTLMELAKKIIERAKIADVLVVTHYHYDHHDPGYVIPKDVYKDKVVLIKDTNSFINVSQGKIRAPKFLRSIKGLPKEISNADGREYRFGGTKISISHPVPHGADVRLGYVIQVNVKDGDTSVLFTSDVEGLPSDEHVKFTYSSNPNFIIIDGPLSYLLGRALTEDQLQSSVKNMEKIAKLGLEKMVVDHHVLRDLNYLKVLSSLHDVARSAGVKVTTAAEILGLEVRQLEAKRRELFAKDNRPAKIPKNLADLLRTDQ</sequence>
<evidence type="ECO:0000313" key="3">
    <source>
        <dbReference type="Proteomes" id="UP000007812"/>
    </source>
</evidence>
<dbReference type="PANTHER" id="PTHR43546">
    <property type="entry name" value="UPF0173 METAL-DEPENDENT HYDROLASE MJ1163-RELATED"/>
    <property type="match status" value="1"/>
</dbReference>
<evidence type="ECO:0000313" key="2">
    <source>
        <dbReference type="EMBL" id="AEB95565.1"/>
    </source>
</evidence>
<dbReference type="eggNOG" id="arCOG00969">
    <property type="taxonomic scope" value="Archaea"/>
</dbReference>
<dbReference type="Gene3D" id="3.60.15.10">
    <property type="entry name" value="Ribonuclease Z/Hydroxyacylglutathione hydrolase-like"/>
    <property type="match status" value="1"/>
</dbReference>
<dbReference type="KEGG" id="mcn:Mcup_1462"/>
<dbReference type="InterPro" id="IPR014426">
    <property type="entry name" value="UPF0282_hydrls"/>
</dbReference>
<keyword evidence="3" id="KW-1185">Reference proteome</keyword>